<keyword evidence="5" id="KW-1185">Reference proteome</keyword>
<evidence type="ECO:0000313" key="5">
    <source>
        <dbReference type="Proteomes" id="UP001499954"/>
    </source>
</evidence>
<name>A0ABP5BFR8_9MICO</name>
<dbReference type="InterPro" id="IPR036291">
    <property type="entry name" value="NAD(P)-bd_dom_sf"/>
</dbReference>
<evidence type="ECO:0000256" key="1">
    <source>
        <dbReference type="ARBA" id="ARBA00006484"/>
    </source>
</evidence>
<sequence>MSELRVVVTGASSGIGAATVRAFRAAGWSVVGVARREDRLRALADETGAEVFVADLTVQADVEALRDHLEATGGVHALVNNAGGAKGLDSVEGSDVDDWAWMFEVNVLAVKRVISALLPLLRRGAVERGVADILNVTSIAGHTAYVGGGGYNAAKFAAHALTEVLRLEVNGEPLRVIEVAPGMVKTDEFALVRFGGDRARADAVYSSVPEPLVAEDIAEVIVDAITKPRHVDLDLIVVKPVAQSAPHLVAKGPLTVRTED</sequence>
<dbReference type="Gene3D" id="3.40.50.720">
    <property type="entry name" value="NAD(P)-binding Rossmann-like Domain"/>
    <property type="match status" value="1"/>
</dbReference>
<dbReference type="PRINTS" id="PR00080">
    <property type="entry name" value="SDRFAMILY"/>
</dbReference>
<dbReference type="InterPro" id="IPR020904">
    <property type="entry name" value="Sc_DH/Rdtase_CS"/>
</dbReference>
<dbReference type="SUPFAM" id="SSF51735">
    <property type="entry name" value="NAD(P)-binding Rossmann-fold domains"/>
    <property type="match status" value="1"/>
</dbReference>
<evidence type="ECO:0000256" key="3">
    <source>
        <dbReference type="RuleBase" id="RU000363"/>
    </source>
</evidence>
<reference evidence="5" key="1">
    <citation type="journal article" date="2019" name="Int. J. Syst. Evol. Microbiol.">
        <title>The Global Catalogue of Microorganisms (GCM) 10K type strain sequencing project: providing services to taxonomists for standard genome sequencing and annotation.</title>
        <authorList>
            <consortium name="The Broad Institute Genomics Platform"/>
            <consortium name="The Broad Institute Genome Sequencing Center for Infectious Disease"/>
            <person name="Wu L."/>
            <person name="Ma J."/>
        </authorList>
    </citation>
    <scope>NUCLEOTIDE SEQUENCE [LARGE SCALE GENOMIC DNA]</scope>
    <source>
        <strain evidence="5">JCM 13584</strain>
    </source>
</reference>
<dbReference type="Proteomes" id="UP001499954">
    <property type="component" value="Unassembled WGS sequence"/>
</dbReference>
<protein>
    <submittedName>
        <fullName evidence="4">SDR family oxidoreductase</fullName>
    </submittedName>
</protein>
<dbReference type="PRINTS" id="PR00081">
    <property type="entry name" value="GDHRDH"/>
</dbReference>
<dbReference type="EMBL" id="BAAAMK010000001">
    <property type="protein sequence ID" value="GAA1943942.1"/>
    <property type="molecule type" value="Genomic_DNA"/>
</dbReference>
<gene>
    <name evidence="4" type="ORF">GCM10009717_07970</name>
</gene>
<comment type="caution">
    <text evidence="4">The sequence shown here is derived from an EMBL/GenBank/DDBJ whole genome shotgun (WGS) entry which is preliminary data.</text>
</comment>
<dbReference type="PANTHER" id="PTHR42901">
    <property type="entry name" value="ALCOHOL DEHYDROGENASE"/>
    <property type="match status" value="1"/>
</dbReference>
<dbReference type="RefSeq" id="WP_211373477.1">
    <property type="nucleotide sequence ID" value="NZ_BAAAMK010000001.1"/>
</dbReference>
<organism evidence="4 5">
    <name type="scientific">Agromyces allii</name>
    <dbReference type="NCBI Taxonomy" id="393607"/>
    <lineage>
        <taxon>Bacteria</taxon>
        <taxon>Bacillati</taxon>
        <taxon>Actinomycetota</taxon>
        <taxon>Actinomycetes</taxon>
        <taxon>Micrococcales</taxon>
        <taxon>Microbacteriaceae</taxon>
        <taxon>Agromyces</taxon>
    </lineage>
</organism>
<evidence type="ECO:0000313" key="4">
    <source>
        <dbReference type="EMBL" id="GAA1943942.1"/>
    </source>
</evidence>
<accession>A0ABP5BFR8</accession>
<dbReference type="PANTHER" id="PTHR42901:SF1">
    <property type="entry name" value="ALCOHOL DEHYDROGENASE"/>
    <property type="match status" value="1"/>
</dbReference>
<dbReference type="Pfam" id="PF00106">
    <property type="entry name" value="adh_short"/>
    <property type="match status" value="1"/>
</dbReference>
<comment type="similarity">
    <text evidence="1 3">Belongs to the short-chain dehydrogenases/reductases (SDR) family.</text>
</comment>
<evidence type="ECO:0000256" key="2">
    <source>
        <dbReference type="ARBA" id="ARBA00023002"/>
    </source>
</evidence>
<dbReference type="PROSITE" id="PS00061">
    <property type="entry name" value="ADH_SHORT"/>
    <property type="match status" value="1"/>
</dbReference>
<keyword evidence="2" id="KW-0560">Oxidoreductase</keyword>
<dbReference type="InterPro" id="IPR002347">
    <property type="entry name" value="SDR_fam"/>
</dbReference>
<proteinExistence type="inferred from homology"/>